<dbReference type="PRINTS" id="PR00035">
    <property type="entry name" value="HTHGNTR"/>
</dbReference>
<dbReference type="SMART" id="SM00345">
    <property type="entry name" value="HTH_GNTR"/>
    <property type="match status" value="1"/>
</dbReference>
<name>A0A921N246_9FIRM</name>
<gene>
    <name evidence="5" type="ORF">K8V90_07765</name>
</gene>
<evidence type="ECO:0000256" key="2">
    <source>
        <dbReference type="ARBA" id="ARBA00023125"/>
    </source>
</evidence>
<proteinExistence type="predicted"/>
<evidence type="ECO:0000256" key="3">
    <source>
        <dbReference type="ARBA" id="ARBA00023163"/>
    </source>
</evidence>
<dbReference type="PANTHER" id="PTHR44846">
    <property type="entry name" value="MANNOSYL-D-GLYCERATE TRANSPORT/METABOLISM SYSTEM REPRESSOR MNGR-RELATED"/>
    <property type="match status" value="1"/>
</dbReference>
<dbReference type="AlphaFoldDB" id="A0A921N246"/>
<dbReference type="CDD" id="cd07377">
    <property type="entry name" value="WHTH_GntR"/>
    <property type="match status" value="1"/>
</dbReference>
<dbReference type="InterPro" id="IPR050679">
    <property type="entry name" value="Bact_HTH_transcr_reg"/>
</dbReference>
<dbReference type="Pfam" id="PF00392">
    <property type="entry name" value="GntR"/>
    <property type="match status" value="1"/>
</dbReference>
<feature type="domain" description="HTH gntR-type" evidence="4">
    <location>
        <begin position="10"/>
        <end position="78"/>
    </location>
</feature>
<keyword evidence="2" id="KW-0238">DNA-binding</keyword>
<reference evidence="5" key="2">
    <citation type="submission" date="2021-09" db="EMBL/GenBank/DDBJ databases">
        <authorList>
            <person name="Gilroy R."/>
        </authorList>
    </citation>
    <scope>NUCLEOTIDE SEQUENCE</scope>
    <source>
        <strain evidence="5">1277</strain>
    </source>
</reference>
<dbReference type="GO" id="GO:0003677">
    <property type="term" value="F:DNA binding"/>
    <property type="evidence" value="ECO:0007669"/>
    <property type="project" value="UniProtKB-KW"/>
</dbReference>
<dbReference type="Proteomes" id="UP000776700">
    <property type="component" value="Unassembled WGS sequence"/>
</dbReference>
<evidence type="ECO:0000313" key="6">
    <source>
        <dbReference type="Proteomes" id="UP000776700"/>
    </source>
</evidence>
<accession>A0A921N246</accession>
<dbReference type="GO" id="GO:0045892">
    <property type="term" value="P:negative regulation of DNA-templated transcription"/>
    <property type="evidence" value="ECO:0007669"/>
    <property type="project" value="TreeGrafter"/>
</dbReference>
<evidence type="ECO:0000259" key="4">
    <source>
        <dbReference type="PROSITE" id="PS50949"/>
    </source>
</evidence>
<dbReference type="Gene3D" id="1.10.10.10">
    <property type="entry name" value="Winged helix-like DNA-binding domain superfamily/Winged helix DNA-binding domain"/>
    <property type="match status" value="1"/>
</dbReference>
<dbReference type="InterPro" id="IPR000524">
    <property type="entry name" value="Tscrpt_reg_HTH_GntR"/>
</dbReference>
<dbReference type="InterPro" id="IPR036388">
    <property type="entry name" value="WH-like_DNA-bd_sf"/>
</dbReference>
<dbReference type="PROSITE" id="PS50949">
    <property type="entry name" value="HTH_GNTR"/>
    <property type="match status" value="1"/>
</dbReference>
<keyword evidence="1" id="KW-0805">Transcription regulation</keyword>
<evidence type="ECO:0000313" key="5">
    <source>
        <dbReference type="EMBL" id="HJG96979.1"/>
    </source>
</evidence>
<dbReference type="GO" id="GO:0003700">
    <property type="term" value="F:DNA-binding transcription factor activity"/>
    <property type="evidence" value="ECO:0007669"/>
    <property type="project" value="InterPro"/>
</dbReference>
<dbReference type="PANTHER" id="PTHR44846:SF1">
    <property type="entry name" value="MANNOSYL-D-GLYCERATE TRANSPORT_METABOLISM SYSTEM REPRESSOR MNGR-RELATED"/>
    <property type="match status" value="1"/>
</dbReference>
<keyword evidence="3" id="KW-0804">Transcription</keyword>
<sequence>MKIVDKNIDTALHIQLYQIIKDMIESNQLKEGASLMPERELCNLQNISRMTVNKSITNLVNEGLLEKKQAEELLYNIKNNNIDFKS</sequence>
<reference evidence="5" key="1">
    <citation type="journal article" date="2021" name="PeerJ">
        <title>Extensive microbial diversity within the chicken gut microbiome revealed by metagenomics and culture.</title>
        <authorList>
            <person name="Gilroy R."/>
            <person name="Ravi A."/>
            <person name="Getino M."/>
            <person name="Pursley I."/>
            <person name="Horton D.L."/>
            <person name="Alikhan N.F."/>
            <person name="Baker D."/>
            <person name="Gharbi K."/>
            <person name="Hall N."/>
            <person name="Watson M."/>
            <person name="Adriaenssens E.M."/>
            <person name="Foster-Nyarko E."/>
            <person name="Jarju S."/>
            <person name="Secka A."/>
            <person name="Antonio M."/>
            <person name="Oren A."/>
            <person name="Chaudhuri R.R."/>
            <person name="La Ragione R."/>
            <person name="Hildebrand F."/>
            <person name="Pallen M.J."/>
        </authorList>
    </citation>
    <scope>NUCLEOTIDE SEQUENCE</scope>
    <source>
        <strain evidence="5">1277</strain>
    </source>
</reference>
<organism evidence="5 6">
    <name type="scientific">Romboutsia timonensis</name>
    <dbReference type="NCBI Taxonomy" id="1776391"/>
    <lineage>
        <taxon>Bacteria</taxon>
        <taxon>Bacillati</taxon>
        <taxon>Bacillota</taxon>
        <taxon>Clostridia</taxon>
        <taxon>Peptostreptococcales</taxon>
        <taxon>Peptostreptococcaceae</taxon>
        <taxon>Romboutsia</taxon>
    </lineage>
</organism>
<evidence type="ECO:0000256" key="1">
    <source>
        <dbReference type="ARBA" id="ARBA00023015"/>
    </source>
</evidence>
<dbReference type="SUPFAM" id="SSF46785">
    <property type="entry name" value="Winged helix' DNA-binding domain"/>
    <property type="match status" value="1"/>
</dbReference>
<protein>
    <submittedName>
        <fullName evidence="5">Winged helix-turn-helix domain-containing protein</fullName>
    </submittedName>
</protein>
<dbReference type="InterPro" id="IPR036390">
    <property type="entry name" value="WH_DNA-bd_sf"/>
</dbReference>
<dbReference type="EMBL" id="DYUB01000242">
    <property type="protein sequence ID" value="HJG96979.1"/>
    <property type="molecule type" value="Genomic_DNA"/>
</dbReference>
<comment type="caution">
    <text evidence="5">The sequence shown here is derived from an EMBL/GenBank/DDBJ whole genome shotgun (WGS) entry which is preliminary data.</text>
</comment>